<sequence length="38" mass="4549">MHIIRHCTRARPIYRPLFDFFDDIGIGSYAADVSRYFK</sequence>
<name>A0A0E9XUH2_ANGAN</name>
<accession>A0A0E9XUH2</accession>
<reference evidence="1" key="1">
    <citation type="submission" date="2014-11" db="EMBL/GenBank/DDBJ databases">
        <authorList>
            <person name="Amaro Gonzalez C."/>
        </authorList>
    </citation>
    <scope>NUCLEOTIDE SEQUENCE</scope>
</reference>
<dbReference type="AlphaFoldDB" id="A0A0E9XUH2"/>
<proteinExistence type="predicted"/>
<protein>
    <submittedName>
        <fullName evidence="1">Uncharacterized protein</fullName>
    </submittedName>
</protein>
<organism evidence="1">
    <name type="scientific">Anguilla anguilla</name>
    <name type="common">European freshwater eel</name>
    <name type="synonym">Muraena anguilla</name>
    <dbReference type="NCBI Taxonomy" id="7936"/>
    <lineage>
        <taxon>Eukaryota</taxon>
        <taxon>Metazoa</taxon>
        <taxon>Chordata</taxon>
        <taxon>Craniata</taxon>
        <taxon>Vertebrata</taxon>
        <taxon>Euteleostomi</taxon>
        <taxon>Actinopterygii</taxon>
        <taxon>Neopterygii</taxon>
        <taxon>Teleostei</taxon>
        <taxon>Anguilliformes</taxon>
        <taxon>Anguillidae</taxon>
        <taxon>Anguilla</taxon>
    </lineage>
</organism>
<reference evidence="1" key="2">
    <citation type="journal article" date="2015" name="Fish Shellfish Immunol.">
        <title>Early steps in the European eel (Anguilla anguilla)-Vibrio vulnificus interaction in the gills: Role of the RtxA13 toxin.</title>
        <authorList>
            <person name="Callol A."/>
            <person name="Pajuelo D."/>
            <person name="Ebbesson L."/>
            <person name="Teles M."/>
            <person name="MacKenzie S."/>
            <person name="Amaro C."/>
        </authorList>
    </citation>
    <scope>NUCLEOTIDE SEQUENCE</scope>
</reference>
<dbReference type="EMBL" id="GBXM01002506">
    <property type="protein sequence ID" value="JAI06072.1"/>
    <property type="molecule type" value="Transcribed_RNA"/>
</dbReference>
<evidence type="ECO:0000313" key="1">
    <source>
        <dbReference type="EMBL" id="JAI06072.1"/>
    </source>
</evidence>